<keyword evidence="3" id="KW-0812">Transmembrane</keyword>
<dbReference type="InterPro" id="IPR000873">
    <property type="entry name" value="AMP-dep_synth/lig_dom"/>
</dbReference>
<dbReference type="Pfam" id="PF00501">
    <property type="entry name" value="AMP-binding"/>
    <property type="match status" value="1"/>
</dbReference>
<keyword evidence="3" id="KW-1133">Transmembrane helix</keyword>
<accession>A0A7T4UR21</accession>
<sequence>MLNNLTDYIAFHARTRPGFLFARDEVLDLDYAAAWQRARQIGARLSAEGLGFEDRVGILGKNGVDNLLLFLGCATVGVVPVAINYRLTGTEIAQIAGDAEIKALFHDAEFSELLSKPLEALPRVCTFGDLSGVPGMDEWLADAEPVEPRQNDAGDVLVQMYTSGTTGVPKGALLTHGGLVTNAFQAAVSHGYPVRAGDKGLMIAPSFHAVGLAGSLWTLMFGGGIVIHRDFNPQAMVETIAADGIVAMAAVPVMLQFALMVPDLDKYDFSSLKLISYGGSPLAPSLLKQCVEVFGCDFAQGYGQTEATTAITFLTPADHHRAMEEKPELLTSCGKPVIETELKIIGDNGEELPAGEVGEILVRGPQLMKGYWKREEATASTLKDGWLHTGDAGLIDDEGYLYIKDRVKDMIISGGENVYPAELEKVLLAHPDIADAAVIGVADDKWGEVPLAVLVAQDGKELDIESLTAFCKDKLAGFKIPKKLAYVDMLPRNPSGKILKKVLREQFA</sequence>
<protein>
    <submittedName>
        <fullName evidence="6">Long-chain-fatty-acid--CoA ligase</fullName>
    </submittedName>
</protein>
<dbReference type="InterPro" id="IPR025110">
    <property type="entry name" value="AMP-bd_C"/>
</dbReference>
<proteinExistence type="inferred from homology"/>
<dbReference type="RefSeq" id="WP_198569399.1">
    <property type="nucleotide sequence ID" value="NZ_CP066167.1"/>
</dbReference>
<evidence type="ECO:0000259" key="5">
    <source>
        <dbReference type="Pfam" id="PF13193"/>
    </source>
</evidence>
<dbReference type="EMBL" id="CP066167">
    <property type="protein sequence ID" value="QQD17900.1"/>
    <property type="molecule type" value="Genomic_DNA"/>
</dbReference>
<evidence type="ECO:0000259" key="4">
    <source>
        <dbReference type="Pfam" id="PF00501"/>
    </source>
</evidence>
<dbReference type="Gene3D" id="3.30.300.30">
    <property type="match status" value="1"/>
</dbReference>
<reference evidence="6 7" key="1">
    <citation type="submission" date="2020-12" db="EMBL/GenBank/DDBJ databases">
        <authorList>
            <person name="Shan Y."/>
        </authorList>
    </citation>
    <scope>NUCLEOTIDE SEQUENCE [LARGE SCALE GENOMIC DNA]</scope>
    <source>
        <strain evidence="7">csc3.9</strain>
    </source>
</reference>
<evidence type="ECO:0000256" key="3">
    <source>
        <dbReference type="SAM" id="Phobius"/>
    </source>
</evidence>
<dbReference type="Gene3D" id="3.40.50.12780">
    <property type="entry name" value="N-terminal domain of ligase-like"/>
    <property type="match status" value="1"/>
</dbReference>
<feature type="transmembrane region" description="Helical" evidence="3">
    <location>
        <begin position="240"/>
        <end position="261"/>
    </location>
</feature>
<gene>
    <name evidence="6" type="ORF">I6N98_16400</name>
</gene>
<evidence type="ECO:0000256" key="1">
    <source>
        <dbReference type="ARBA" id="ARBA00006432"/>
    </source>
</evidence>
<dbReference type="GO" id="GO:0006631">
    <property type="term" value="P:fatty acid metabolic process"/>
    <property type="evidence" value="ECO:0007669"/>
    <property type="project" value="TreeGrafter"/>
</dbReference>
<dbReference type="KEGG" id="snan:I6N98_16400"/>
<dbReference type="FunFam" id="3.30.300.30:FF:000008">
    <property type="entry name" value="2,3-dihydroxybenzoate-AMP ligase"/>
    <property type="match status" value="1"/>
</dbReference>
<evidence type="ECO:0000256" key="2">
    <source>
        <dbReference type="ARBA" id="ARBA00022598"/>
    </source>
</evidence>
<dbReference type="GO" id="GO:0031956">
    <property type="term" value="F:medium-chain fatty acid-CoA ligase activity"/>
    <property type="evidence" value="ECO:0007669"/>
    <property type="project" value="TreeGrafter"/>
</dbReference>
<evidence type="ECO:0000313" key="7">
    <source>
        <dbReference type="Proteomes" id="UP000596063"/>
    </source>
</evidence>
<keyword evidence="2 6" id="KW-0436">Ligase</keyword>
<dbReference type="Pfam" id="PF13193">
    <property type="entry name" value="AMP-binding_C"/>
    <property type="match status" value="1"/>
</dbReference>
<keyword evidence="3" id="KW-0472">Membrane</keyword>
<dbReference type="AlphaFoldDB" id="A0A7T4UR21"/>
<name>A0A7T4UR21_9GAMM</name>
<dbReference type="InterPro" id="IPR042099">
    <property type="entry name" value="ANL_N_sf"/>
</dbReference>
<dbReference type="Proteomes" id="UP000596063">
    <property type="component" value="Chromosome"/>
</dbReference>
<dbReference type="PANTHER" id="PTHR43201">
    <property type="entry name" value="ACYL-COA SYNTHETASE"/>
    <property type="match status" value="1"/>
</dbReference>
<feature type="domain" description="AMP-binding enzyme C-terminal" evidence="5">
    <location>
        <begin position="422"/>
        <end position="497"/>
    </location>
</feature>
<evidence type="ECO:0000313" key="6">
    <source>
        <dbReference type="EMBL" id="QQD17900.1"/>
    </source>
</evidence>
<feature type="transmembrane region" description="Helical" evidence="3">
    <location>
        <begin position="209"/>
        <end position="228"/>
    </location>
</feature>
<dbReference type="SUPFAM" id="SSF56801">
    <property type="entry name" value="Acetyl-CoA synthetase-like"/>
    <property type="match status" value="1"/>
</dbReference>
<feature type="domain" description="AMP-dependent synthetase/ligase" evidence="4">
    <location>
        <begin position="14"/>
        <end position="372"/>
    </location>
</feature>
<dbReference type="NCBIfam" id="NF004837">
    <property type="entry name" value="PRK06187.1"/>
    <property type="match status" value="1"/>
</dbReference>
<keyword evidence="7" id="KW-1185">Reference proteome</keyword>
<organism evidence="6 7">
    <name type="scientific">Spongiibacter nanhainus</name>
    <dbReference type="NCBI Taxonomy" id="2794344"/>
    <lineage>
        <taxon>Bacteria</taxon>
        <taxon>Pseudomonadati</taxon>
        <taxon>Pseudomonadota</taxon>
        <taxon>Gammaproteobacteria</taxon>
        <taxon>Cellvibrionales</taxon>
        <taxon>Spongiibacteraceae</taxon>
        <taxon>Spongiibacter</taxon>
    </lineage>
</organism>
<comment type="similarity">
    <text evidence="1">Belongs to the ATP-dependent AMP-binding enzyme family.</text>
</comment>
<dbReference type="PANTHER" id="PTHR43201:SF5">
    <property type="entry name" value="MEDIUM-CHAIN ACYL-COA LIGASE ACSF2, MITOCHONDRIAL"/>
    <property type="match status" value="1"/>
</dbReference>
<dbReference type="InterPro" id="IPR045851">
    <property type="entry name" value="AMP-bd_C_sf"/>
</dbReference>